<evidence type="ECO:0000313" key="2">
    <source>
        <dbReference type="Proteomes" id="UP000828390"/>
    </source>
</evidence>
<dbReference type="EMBL" id="JAIWYP010000007">
    <property type="protein sequence ID" value="KAH3799689.1"/>
    <property type="molecule type" value="Genomic_DNA"/>
</dbReference>
<comment type="caution">
    <text evidence="1">The sequence shown here is derived from an EMBL/GenBank/DDBJ whole genome shotgun (WGS) entry which is preliminary data.</text>
</comment>
<accession>A0A9D4FID9</accession>
<dbReference type="InterPro" id="IPR029058">
    <property type="entry name" value="AB_hydrolase_fold"/>
</dbReference>
<organism evidence="1 2">
    <name type="scientific">Dreissena polymorpha</name>
    <name type="common">Zebra mussel</name>
    <name type="synonym">Mytilus polymorpha</name>
    <dbReference type="NCBI Taxonomy" id="45954"/>
    <lineage>
        <taxon>Eukaryota</taxon>
        <taxon>Metazoa</taxon>
        <taxon>Spiralia</taxon>
        <taxon>Lophotrochozoa</taxon>
        <taxon>Mollusca</taxon>
        <taxon>Bivalvia</taxon>
        <taxon>Autobranchia</taxon>
        <taxon>Heteroconchia</taxon>
        <taxon>Euheterodonta</taxon>
        <taxon>Imparidentia</taxon>
        <taxon>Neoheterodontei</taxon>
        <taxon>Myida</taxon>
        <taxon>Dreissenoidea</taxon>
        <taxon>Dreissenidae</taxon>
        <taxon>Dreissena</taxon>
    </lineage>
</organism>
<dbReference type="Proteomes" id="UP000828390">
    <property type="component" value="Unassembled WGS sequence"/>
</dbReference>
<dbReference type="AlphaFoldDB" id="A0A9D4FID9"/>
<dbReference type="Pfam" id="PF05577">
    <property type="entry name" value="Peptidase_S28"/>
    <property type="match status" value="1"/>
</dbReference>
<dbReference type="GO" id="GO:0070008">
    <property type="term" value="F:serine-type exopeptidase activity"/>
    <property type="evidence" value="ECO:0007669"/>
    <property type="project" value="InterPro"/>
</dbReference>
<gene>
    <name evidence="1" type="ORF">DPMN_153301</name>
</gene>
<dbReference type="GO" id="GO:0006508">
    <property type="term" value="P:proteolysis"/>
    <property type="evidence" value="ECO:0007669"/>
    <property type="project" value="InterPro"/>
</dbReference>
<reference evidence="1" key="2">
    <citation type="submission" date="2020-11" db="EMBL/GenBank/DDBJ databases">
        <authorList>
            <person name="McCartney M.A."/>
            <person name="Auch B."/>
            <person name="Kono T."/>
            <person name="Mallez S."/>
            <person name="Becker A."/>
            <person name="Gohl D.M."/>
            <person name="Silverstein K.A.T."/>
            <person name="Koren S."/>
            <person name="Bechman K.B."/>
            <person name="Herman A."/>
            <person name="Abrahante J.E."/>
            <person name="Garbe J."/>
        </authorList>
    </citation>
    <scope>NUCLEOTIDE SEQUENCE</scope>
    <source>
        <strain evidence="1">Duluth1</strain>
        <tissue evidence="1">Whole animal</tissue>
    </source>
</reference>
<reference evidence="1" key="1">
    <citation type="journal article" date="2019" name="bioRxiv">
        <title>The Genome of the Zebra Mussel, Dreissena polymorpha: A Resource for Invasive Species Research.</title>
        <authorList>
            <person name="McCartney M.A."/>
            <person name="Auch B."/>
            <person name="Kono T."/>
            <person name="Mallez S."/>
            <person name="Zhang Y."/>
            <person name="Obille A."/>
            <person name="Becker A."/>
            <person name="Abrahante J.E."/>
            <person name="Garbe J."/>
            <person name="Badalamenti J.P."/>
            <person name="Herman A."/>
            <person name="Mangelson H."/>
            <person name="Liachko I."/>
            <person name="Sullivan S."/>
            <person name="Sone E.D."/>
            <person name="Koren S."/>
            <person name="Silverstein K.A.T."/>
            <person name="Beckman K.B."/>
            <person name="Gohl D.M."/>
        </authorList>
    </citation>
    <scope>NUCLEOTIDE SEQUENCE</scope>
    <source>
        <strain evidence="1">Duluth1</strain>
        <tissue evidence="1">Whole animal</tissue>
    </source>
</reference>
<evidence type="ECO:0000313" key="1">
    <source>
        <dbReference type="EMBL" id="KAH3799689.1"/>
    </source>
</evidence>
<keyword evidence="2" id="KW-1185">Reference proteome</keyword>
<dbReference type="InterPro" id="IPR008758">
    <property type="entry name" value="Peptidase_S28"/>
</dbReference>
<dbReference type="Gene3D" id="3.40.50.1820">
    <property type="entry name" value="alpha/beta hydrolase"/>
    <property type="match status" value="1"/>
</dbReference>
<name>A0A9D4FID9_DREPO</name>
<sequence length="72" mass="8043">MNNVTFRAGGPVFLMMGGHSAANTIWLVTGAWYEYAREHGPFMVQLEHRFFGESTPLSELMGVTSNKSINSY</sequence>
<proteinExistence type="predicted"/>
<protein>
    <submittedName>
        <fullName evidence="1">Uncharacterized protein</fullName>
    </submittedName>
</protein>